<dbReference type="EMBL" id="KL197710">
    <property type="protein sequence ID" value="KDQ63089.1"/>
    <property type="molecule type" value="Genomic_DNA"/>
</dbReference>
<evidence type="ECO:0000313" key="3">
    <source>
        <dbReference type="Proteomes" id="UP000027265"/>
    </source>
</evidence>
<sequence length="80" mass="8396">MSSYSSYVPSSPSSPTFGFFPTGPSAPHAFSGFQQSPRDSHSMYASLGSALTSSFSHNTAQGSQGRASGGKFAKFLSRKH</sequence>
<keyword evidence="3" id="KW-1185">Reference proteome</keyword>
<dbReference type="InParanoid" id="A0A067Q7Z6"/>
<name>A0A067Q7Z6_9AGAM</name>
<reference evidence="3" key="1">
    <citation type="journal article" date="2014" name="Proc. Natl. Acad. Sci. U.S.A.">
        <title>Extensive sampling of basidiomycete genomes demonstrates inadequacy of the white-rot/brown-rot paradigm for wood decay fungi.</title>
        <authorList>
            <person name="Riley R."/>
            <person name="Salamov A.A."/>
            <person name="Brown D.W."/>
            <person name="Nagy L.G."/>
            <person name="Floudas D."/>
            <person name="Held B.W."/>
            <person name="Levasseur A."/>
            <person name="Lombard V."/>
            <person name="Morin E."/>
            <person name="Otillar R."/>
            <person name="Lindquist E.A."/>
            <person name="Sun H."/>
            <person name="LaButti K.M."/>
            <person name="Schmutz J."/>
            <person name="Jabbour D."/>
            <person name="Luo H."/>
            <person name="Baker S.E."/>
            <person name="Pisabarro A.G."/>
            <person name="Walton J.D."/>
            <person name="Blanchette R.A."/>
            <person name="Henrissat B."/>
            <person name="Martin F."/>
            <person name="Cullen D."/>
            <person name="Hibbett D.S."/>
            <person name="Grigoriev I.V."/>
        </authorList>
    </citation>
    <scope>NUCLEOTIDE SEQUENCE [LARGE SCALE GENOMIC DNA]</scope>
    <source>
        <strain evidence="3">MUCL 33604</strain>
    </source>
</reference>
<evidence type="ECO:0000313" key="2">
    <source>
        <dbReference type="EMBL" id="KDQ63089.1"/>
    </source>
</evidence>
<gene>
    <name evidence="2" type="ORF">JAAARDRAFT_366528</name>
</gene>
<dbReference type="OrthoDB" id="3257074at2759"/>
<organism evidence="2 3">
    <name type="scientific">Jaapia argillacea MUCL 33604</name>
    <dbReference type="NCBI Taxonomy" id="933084"/>
    <lineage>
        <taxon>Eukaryota</taxon>
        <taxon>Fungi</taxon>
        <taxon>Dikarya</taxon>
        <taxon>Basidiomycota</taxon>
        <taxon>Agaricomycotina</taxon>
        <taxon>Agaricomycetes</taxon>
        <taxon>Agaricomycetidae</taxon>
        <taxon>Jaapiales</taxon>
        <taxon>Jaapiaceae</taxon>
        <taxon>Jaapia</taxon>
    </lineage>
</organism>
<dbReference type="Proteomes" id="UP000027265">
    <property type="component" value="Unassembled WGS sequence"/>
</dbReference>
<feature type="compositionally biased region" description="Polar residues" evidence="1">
    <location>
        <begin position="55"/>
        <end position="66"/>
    </location>
</feature>
<protein>
    <submittedName>
        <fullName evidence="2">Uncharacterized protein</fullName>
    </submittedName>
</protein>
<dbReference type="AlphaFoldDB" id="A0A067Q7Z6"/>
<evidence type="ECO:0000256" key="1">
    <source>
        <dbReference type="SAM" id="MobiDB-lite"/>
    </source>
</evidence>
<dbReference type="HOGENOM" id="CLU_200672_0_0_1"/>
<accession>A0A067Q7Z6</accession>
<proteinExistence type="predicted"/>
<feature type="region of interest" description="Disordered" evidence="1">
    <location>
        <begin position="55"/>
        <end position="80"/>
    </location>
</feature>